<gene>
    <name evidence="1" type="ORF">QFC22_002526</name>
</gene>
<sequence length="503" mass="54715">MTDFDEFDDQDDLVLAYLDQEQHHQRPYEILLPVQHVAPVPNAPSPTNPAKRDRKRSHSSSPVDAARTVIRKMRPKTKVDEGFVKGGCSVPIRSGEPSKESRNNVIDVGSQDGKACEEKGRVCKDEEETVIWPPSQTFASDALRLQGPTSRATMDKYNPSINGCRKTRTDKAAVKRETSIPLDVTPGKAKAAIKSLSIKRDGEGNVSKTGKQEITKHLLNTLGDKHNPITNSDLYTRTAHVVSCASGHQVAQRAGSKFSISEKSYFTSRNAKLRQQFTAQAREGLRVAEGSEKSTAGSSVGSAVGIGGRFGAELSKSTSGGIDGEMGGSPMVQQSRIFAGLTFYLNGYTGPRISDLELKRLIAVHGGNVSYLANSSCTHVLITKNLSASKTQKFLDSASSIRGGKRKVVHVDWVLDSVAQRKRLDETSYNVIVNKVCRSRPLPSFKAPAHPFFFYFSQAQPTLMATLSAVKKSVQPDTLLKASAKRGGVPESRGDVEIICLED</sequence>
<evidence type="ECO:0000313" key="1">
    <source>
        <dbReference type="EMBL" id="KAJ9120597.1"/>
    </source>
</evidence>
<organism evidence="1 2">
    <name type="scientific">Naganishia vaughanmartiniae</name>
    <dbReference type="NCBI Taxonomy" id="1424756"/>
    <lineage>
        <taxon>Eukaryota</taxon>
        <taxon>Fungi</taxon>
        <taxon>Dikarya</taxon>
        <taxon>Basidiomycota</taxon>
        <taxon>Agaricomycotina</taxon>
        <taxon>Tremellomycetes</taxon>
        <taxon>Filobasidiales</taxon>
        <taxon>Filobasidiaceae</taxon>
        <taxon>Naganishia</taxon>
    </lineage>
</organism>
<proteinExistence type="predicted"/>
<comment type="caution">
    <text evidence="1">The sequence shown here is derived from an EMBL/GenBank/DDBJ whole genome shotgun (WGS) entry which is preliminary data.</text>
</comment>
<dbReference type="Proteomes" id="UP001243375">
    <property type="component" value="Unassembled WGS sequence"/>
</dbReference>
<keyword evidence="2" id="KW-1185">Reference proteome</keyword>
<protein>
    <submittedName>
        <fullName evidence="1">Uncharacterized protein</fullName>
    </submittedName>
</protein>
<accession>A0ACC2XBC6</accession>
<evidence type="ECO:0000313" key="2">
    <source>
        <dbReference type="Proteomes" id="UP001243375"/>
    </source>
</evidence>
<reference evidence="1" key="1">
    <citation type="submission" date="2023-04" db="EMBL/GenBank/DDBJ databases">
        <title>Draft Genome sequencing of Naganishia species isolated from polar environments using Oxford Nanopore Technology.</title>
        <authorList>
            <person name="Leo P."/>
            <person name="Venkateswaran K."/>
        </authorList>
    </citation>
    <scope>NUCLEOTIDE SEQUENCE</scope>
    <source>
        <strain evidence="1">MNA-CCFEE 5425</strain>
    </source>
</reference>
<name>A0ACC2XBC6_9TREE</name>
<dbReference type="EMBL" id="JASBWU010000006">
    <property type="protein sequence ID" value="KAJ9120597.1"/>
    <property type="molecule type" value="Genomic_DNA"/>
</dbReference>